<dbReference type="AlphaFoldDB" id="A0A1L8CXJ2"/>
<dbReference type="STRING" id="870242.cpu_21620"/>
<accession>A0A1L8CXJ2</accession>
<keyword evidence="3" id="KW-1185">Reference proteome</keyword>
<reference evidence="3" key="1">
    <citation type="submission" date="2016-12" db="EMBL/GenBank/DDBJ databases">
        <title>Draft Genome Sequences od Carboxydothermus pertinax and islandicus, Hydrogenogenic Carboxydotrophic Bacteria.</title>
        <authorList>
            <person name="Fukuyama Y."/>
            <person name="Ohmae K."/>
            <person name="Yoneda Y."/>
            <person name="Yoshida T."/>
            <person name="Sako Y."/>
        </authorList>
    </citation>
    <scope>NUCLEOTIDE SEQUENCE [LARGE SCALE GENOMIC DNA]</scope>
    <source>
        <strain evidence="3">Ug1</strain>
    </source>
</reference>
<dbReference type="EMBL" id="BDJK01000055">
    <property type="protein sequence ID" value="GAV23652.1"/>
    <property type="molecule type" value="Genomic_DNA"/>
</dbReference>
<evidence type="ECO:0000313" key="3">
    <source>
        <dbReference type="Proteomes" id="UP000187485"/>
    </source>
</evidence>
<dbReference type="Proteomes" id="UP000187485">
    <property type="component" value="Unassembled WGS sequence"/>
</dbReference>
<proteinExistence type="predicted"/>
<dbReference type="PANTHER" id="PTHR32329:SF2">
    <property type="entry name" value="BIFUNCTIONAL PROTEIN [INCLUDES 2-HYDROXYACYL-COA DEHYDRATASE (N-TER) AND ITS ACTIVATOR DOMAIN (C_TERM)"/>
    <property type="match status" value="1"/>
</dbReference>
<comment type="caution">
    <text evidence="2">The sequence shown here is derived from an EMBL/GenBank/DDBJ whole genome shotgun (WGS) entry which is preliminary data.</text>
</comment>
<name>A0A1L8CXJ2_9THEO</name>
<dbReference type="RefSeq" id="WP_077177322.1">
    <property type="nucleotide sequence ID" value="NZ_BDJK01000055.1"/>
</dbReference>
<gene>
    <name evidence="2" type="ORF">cpu_21620</name>
</gene>
<sequence>MVNMAAPTVGIARTLNYYAYFPFWSGYFDTLGLKTILSPPTTKEILDQGVKDALAEACLPIKLFFGHIASLKKKVDYLFIPRIVNLNKKTVYCPKFLGLPDMIKYSYDDLPPIIDIRVDNRTFHDGLLIASLKLATKLGFSKLKGVKAYQEGLKRQQLYENLLAKGYLPINEVNVKKPKHFSVKSPFKIALLGYPYLVYDNYINFKVLEFFNQNEVQILTAEQVPLAVRKQYAPFTNKKRVFWTFSDRVLSSFQYYLKNVPDLKGIIHLTAFGCGPDFIVDRIMEIDAGERQIPYLTLTIDEHTGEAGLLTRVEAFLDMIKRKTRSEVSQ</sequence>
<feature type="domain" description="DUF2229" evidence="1">
    <location>
        <begin position="8"/>
        <end position="223"/>
    </location>
</feature>
<evidence type="ECO:0000313" key="2">
    <source>
        <dbReference type="EMBL" id="GAV23652.1"/>
    </source>
</evidence>
<evidence type="ECO:0000259" key="1">
    <source>
        <dbReference type="Pfam" id="PF09989"/>
    </source>
</evidence>
<dbReference type="Gene3D" id="3.40.50.11900">
    <property type="match status" value="1"/>
</dbReference>
<dbReference type="Pfam" id="PF09989">
    <property type="entry name" value="DUF2229"/>
    <property type="match status" value="1"/>
</dbReference>
<dbReference type="InterPro" id="IPR051805">
    <property type="entry name" value="Dehydratase_Activator_Redct"/>
</dbReference>
<organism evidence="2 3">
    <name type="scientific">Carboxydothermus pertinax</name>
    <dbReference type="NCBI Taxonomy" id="870242"/>
    <lineage>
        <taxon>Bacteria</taxon>
        <taxon>Bacillati</taxon>
        <taxon>Bacillota</taxon>
        <taxon>Clostridia</taxon>
        <taxon>Thermoanaerobacterales</taxon>
        <taxon>Thermoanaerobacteraceae</taxon>
        <taxon>Carboxydothermus</taxon>
    </lineage>
</organism>
<protein>
    <recommendedName>
        <fullName evidence="1">DUF2229 domain-containing protein</fullName>
    </recommendedName>
</protein>
<dbReference type="InterPro" id="IPR018709">
    <property type="entry name" value="CoA_activase_DUF2229"/>
</dbReference>
<dbReference type="OrthoDB" id="9780120at2"/>
<dbReference type="PANTHER" id="PTHR32329">
    <property type="entry name" value="BIFUNCTIONAL PROTEIN [INCLUDES 2-HYDROXYACYL-COA DEHYDRATASE (N-TER) AND ITS ACTIVATOR DOMAIN (C_TERM)-RELATED"/>
    <property type="match status" value="1"/>
</dbReference>